<dbReference type="AlphaFoldDB" id="W4KMR6"/>
<name>W4KMR6_HETIT</name>
<organism evidence="1 2">
    <name type="scientific">Heterobasidion irregulare (strain TC 32-1)</name>
    <dbReference type="NCBI Taxonomy" id="747525"/>
    <lineage>
        <taxon>Eukaryota</taxon>
        <taxon>Fungi</taxon>
        <taxon>Dikarya</taxon>
        <taxon>Basidiomycota</taxon>
        <taxon>Agaricomycotina</taxon>
        <taxon>Agaricomycetes</taxon>
        <taxon>Russulales</taxon>
        <taxon>Bondarzewiaceae</taxon>
        <taxon>Heterobasidion</taxon>
        <taxon>Heterobasidion annosum species complex</taxon>
    </lineage>
</organism>
<dbReference type="KEGG" id="hir:HETIRDRAFT_166522"/>
<proteinExistence type="predicted"/>
<dbReference type="EMBL" id="KI925454">
    <property type="protein sequence ID" value="ETW86999.1"/>
    <property type="molecule type" value="Genomic_DNA"/>
</dbReference>
<evidence type="ECO:0000313" key="1">
    <source>
        <dbReference type="EMBL" id="ETW86999.1"/>
    </source>
</evidence>
<dbReference type="InParanoid" id="W4KMR6"/>
<keyword evidence="2" id="KW-1185">Reference proteome</keyword>
<sequence length="67" mass="7267">MYWDNHASPLVIVVLCCLVWLGGPGLTLCYLLPYINPYAIGVLSCLLGLHSSNQAPSSLQVVVPRIN</sequence>
<gene>
    <name evidence="1" type="ORF">HETIRDRAFT_166522</name>
</gene>
<dbReference type="HOGENOM" id="CLU_2812673_0_0_1"/>
<protein>
    <submittedName>
        <fullName evidence="1">Uncharacterized protein</fullName>
    </submittedName>
</protein>
<reference evidence="1 2" key="1">
    <citation type="journal article" date="2012" name="New Phytol.">
        <title>Insight into trade-off between wood decay and parasitism from the genome of a fungal forest pathogen.</title>
        <authorList>
            <person name="Olson A."/>
            <person name="Aerts A."/>
            <person name="Asiegbu F."/>
            <person name="Belbahri L."/>
            <person name="Bouzid O."/>
            <person name="Broberg A."/>
            <person name="Canback B."/>
            <person name="Coutinho P.M."/>
            <person name="Cullen D."/>
            <person name="Dalman K."/>
            <person name="Deflorio G."/>
            <person name="van Diepen L.T."/>
            <person name="Dunand C."/>
            <person name="Duplessis S."/>
            <person name="Durling M."/>
            <person name="Gonthier P."/>
            <person name="Grimwood J."/>
            <person name="Fossdal C.G."/>
            <person name="Hansson D."/>
            <person name="Henrissat B."/>
            <person name="Hietala A."/>
            <person name="Himmelstrand K."/>
            <person name="Hoffmeister D."/>
            <person name="Hogberg N."/>
            <person name="James T.Y."/>
            <person name="Karlsson M."/>
            <person name="Kohler A."/>
            <person name="Kues U."/>
            <person name="Lee Y.H."/>
            <person name="Lin Y.C."/>
            <person name="Lind M."/>
            <person name="Lindquist E."/>
            <person name="Lombard V."/>
            <person name="Lucas S."/>
            <person name="Lunden K."/>
            <person name="Morin E."/>
            <person name="Murat C."/>
            <person name="Park J."/>
            <person name="Raffaello T."/>
            <person name="Rouze P."/>
            <person name="Salamov A."/>
            <person name="Schmutz J."/>
            <person name="Solheim H."/>
            <person name="Stahlberg J."/>
            <person name="Velez H."/>
            <person name="de Vries R.P."/>
            <person name="Wiebenga A."/>
            <person name="Woodward S."/>
            <person name="Yakovlev I."/>
            <person name="Garbelotto M."/>
            <person name="Martin F."/>
            <person name="Grigoriev I.V."/>
            <person name="Stenlid J."/>
        </authorList>
    </citation>
    <scope>NUCLEOTIDE SEQUENCE [LARGE SCALE GENOMIC DNA]</scope>
    <source>
        <strain evidence="1 2">TC 32-1</strain>
    </source>
</reference>
<accession>W4KMR6</accession>
<dbReference type="GeneID" id="20668056"/>
<dbReference type="Proteomes" id="UP000030671">
    <property type="component" value="Unassembled WGS sequence"/>
</dbReference>
<dbReference type="RefSeq" id="XP_009540955.1">
    <property type="nucleotide sequence ID" value="XM_009542660.1"/>
</dbReference>
<evidence type="ECO:0000313" key="2">
    <source>
        <dbReference type="Proteomes" id="UP000030671"/>
    </source>
</evidence>